<feature type="region of interest" description="Disordered" evidence="1">
    <location>
        <begin position="701"/>
        <end position="720"/>
    </location>
</feature>
<dbReference type="Proteomes" id="UP001175271">
    <property type="component" value="Unassembled WGS sequence"/>
</dbReference>
<feature type="compositionally biased region" description="Basic and acidic residues" evidence="1">
    <location>
        <begin position="1269"/>
        <end position="1287"/>
    </location>
</feature>
<name>A0AA39GVJ9_9BILA</name>
<gene>
    <name evidence="3" type="ORF">QR680_000695</name>
</gene>
<evidence type="ECO:0000256" key="2">
    <source>
        <dbReference type="SAM" id="Phobius"/>
    </source>
</evidence>
<evidence type="ECO:0000313" key="4">
    <source>
        <dbReference type="Proteomes" id="UP001175271"/>
    </source>
</evidence>
<feature type="region of interest" description="Disordered" evidence="1">
    <location>
        <begin position="981"/>
        <end position="1024"/>
    </location>
</feature>
<accession>A0AA39GVJ9</accession>
<feature type="compositionally biased region" description="Low complexity" evidence="1">
    <location>
        <begin position="1007"/>
        <end position="1018"/>
    </location>
</feature>
<protein>
    <submittedName>
        <fullName evidence="3">Uncharacterized protein</fullName>
    </submittedName>
</protein>
<keyword evidence="2" id="KW-0812">Transmembrane</keyword>
<feature type="transmembrane region" description="Helical" evidence="2">
    <location>
        <begin position="105"/>
        <end position="122"/>
    </location>
</feature>
<dbReference type="EMBL" id="JAUCMV010000005">
    <property type="protein sequence ID" value="KAK0394357.1"/>
    <property type="molecule type" value="Genomic_DNA"/>
</dbReference>
<keyword evidence="2" id="KW-1133">Transmembrane helix</keyword>
<feature type="region of interest" description="Disordered" evidence="1">
    <location>
        <begin position="552"/>
        <end position="588"/>
    </location>
</feature>
<reference evidence="3" key="1">
    <citation type="submission" date="2023-06" db="EMBL/GenBank/DDBJ databases">
        <title>Genomic analysis of the entomopathogenic nematode Steinernema hermaphroditum.</title>
        <authorList>
            <person name="Schwarz E.M."/>
            <person name="Heppert J.K."/>
            <person name="Baniya A."/>
            <person name="Schwartz H.T."/>
            <person name="Tan C.-H."/>
            <person name="Antoshechkin I."/>
            <person name="Sternberg P.W."/>
            <person name="Goodrich-Blair H."/>
            <person name="Dillman A.R."/>
        </authorList>
    </citation>
    <scope>NUCLEOTIDE SEQUENCE</scope>
    <source>
        <strain evidence="3">PS9179</strain>
        <tissue evidence="3">Whole animal</tissue>
    </source>
</reference>
<feature type="region of interest" description="Disordered" evidence="1">
    <location>
        <begin position="610"/>
        <end position="695"/>
    </location>
</feature>
<comment type="caution">
    <text evidence="3">The sequence shown here is derived from an EMBL/GenBank/DDBJ whole genome shotgun (WGS) entry which is preliminary data.</text>
</comment>
<evidence type="ECO:0000256" key="1">
    <source>
        <dbReference type="SAM" id="MobiDB-lite"/>
    </source>
</evidence>
<sequence>MHYDERNCDRNLTKKIVTIWCVQNTNNIKLTTTMDFGAASSKDREEHCLRKLAMSENHRTGRHASREVLQLVDIHQIHDILIHTAVEFWAVSALKERTHDQRVSIMKHVVLFIGIVGLLSLVEGTPFHCAEYLQCEAELMTLHRKCSDRSRNITSEACHLLEEFRELRGLMSMRETEFAICVGHESVREVELGTKKPTSKCNVTVAEPTVIHGCWRSVAVIKRRCQRLKSCCPAAEKCIRRLASSDTTALVRRKHVDINLKTLKCLNDMETIIRVHRNDETNPLVNRAHAVFIARGEALMDVVGQDQFLGAELKSSDPFFPQKKNVRTRAKHVTSILKSRYTELARIAEELSSILVQKRQRRRQKELLKKYGSGFSSGKRKKMLLKKAKLEPEQLTLIQKRPEELEPFSTQATSTTVLPTPIIMSKKKFERSETEVLEHASSTVIPTTATILLSSVGQADHEVLEALTTPPTSISAFPTMSKMKFGKKIKYATVTSSGEDHDVTTPLATTTVTPTVPTTTTEEKINITKVPSKYGRSRESYWPDFVIDNHTRTTIAPSKPRTDFRRKPTVKKSGTDAPTTPKEQHPISKEELALAVLLPNLPKKKISEAKSVEMVSPRIPQEYTQRNKVNTGAPLAKLPKGKNPHHKTEDLLRQNSTSKASEEHPTTTKSRPAQAPRSKIPIMPDDTTDTSSKSPAELQNYLKRNKGEVPKRTSTTKTTTQAEAYVGNDGTWTMDPPKSEEAQQGKDFTGSTNELITHEEGTFPVSPYHRELMGDKSANEIRRSGKHGLTMATAEPLFVSSAERSSKDRYGDHAVPHIVEKEIVESATSGRIPFNLLDNSLQDRIGIFPITTKEPRRIKITMWPPGYRNHFTHRLEAHGTTEIPPRVAAAGSVLTSRMPESFYKVFYPQLKPAKRHRLKGYRNKVLFARRHLKRPKGRVAYNYANAVTHHVEDVPPTAVTKLPIHRLRPKEYDNGINQITDEGVYERDANPDSKLNTSSSLPRVVYPSTQPTSSSNDTSSEETSIDDLKFRLMIELETYLQTQHGKHRQEMESELQHERVALLRRPRVEYDHLKRRIGYCELYAACTDELKSVQNRCKHNNSRLMPGLPKRRFGDCAGELVPEFQKYDQLVREAENAFDNCFVDELANETTDGTTFESDTCHPDWPLLPEYESRSTCHEKVRIIQHHCGKLGSCCTSVNKCHAKVENMTLTEQVAEMKASIATKSADCQIKNFETYKSARMNEQKPSKEELYEDVITEEDLSFYLSDQPDGRHKLTDDSDDNPERVTTHRPLSSTPF</sequence>
<keyword evidence="4" id="KW-1185">Reference proteome</keyword>
<proteinExistence type="predicted"/>
<feature type="region of interest" description="Disordered" evidence="1">
    <location>
        <begin position="1266"/>
        <end position="1297"/>
    </location>
</feature>
<organism evidence="3 4">
    <name type="scientific">Steinernema hermaphroditum</name>
    <dbReference type="NCBI Taxonomy" id="289476"/>
    <lineage>
        <taxon>Eukaryota</taxon>
        <taxon>Metazoa</taxon>
        <taxon>Ecdysozoa</taxon>
        <taxon>Nematoda</taxon>
        <taxon>Chromadorea</taxon>
        <taxon>Rhabditida</taxon>
        <taxon>Tylenchina</taxon>
        <taxon>Panagrolaimomorpha</taxon>
        <taxon>Strongyloidoidea</taxon>
        <taxon>Steinernematidae</taxon>
        <taxon>Steinernema</taxon>
    </lineage>
</organism>
<keyword evidence="2" id="KW-0472">Membrane</keyword>
<evidence type="ECO:0000313" key="3">
    <source>
        <dbReference type="EMBL" id="KAK0394357.1"/>
    </source>
</evidence>